<feature type="domain" description="Nucleoside phosphorylase" evidence="7">
    <location>
        <begin position="39"/>
        <end position="245"/>
    </location>
</feature>
<dbReference type="GO" id="GO:0009116">
    <property type="term" value="P:nucleoside metabolic process"/>
    <property type="evidence" value="ECO:0007669"/>
    <property type="project" value="InterPro"/>
</dbReference>
<dbReference type="InterPro" id="IPR011268">
    <property type="entry name" value="Purine_phosphorylase"/>
</dbReference>
<dbReference type="PIRSF" id="PIRSF000477">
    <property type="entry name" value="PurNPase"/>
    <property type="match status" value="1"/>
</dbReference>
<protein>
    <recommendedName>
        <fullName evidence="3">purine-nucleoside phosphorylase</fullName>
        <ecNumber evidence="3">2.4.2.1</ecNumber>
    </recommendedName>
    <alternativeName>
        <fullName evidence="6">Inosine-guanosine phosphorylase</fullName>
    </alternativeName>
</protein>
<dbReference type="GO" id="GO:0005737">
    <property type="term" value="C:cytoplasm"/>
    <property type="evidence" value="ECO:0007669"/>
    <property type="project" value="TreeGrafter"/>
</dbReference>
<dbReference type="InterPro" id="IPR035994">
    <property type="entry name" value="Nucleoside_phosphorylase_sf"/>
</dbReference>
<name>A0A4P9Z9W4_9ASCO</name>
<evidence type="ECO:0000259" key="7">
    <source>
        <dbReference type="Pfam" id="PF01048"/>
    </source>
</evidence>
<dbReference type="PANTHER" id="PTHR11904">
    <property type="entry name" value="METHYLTHIOADENOSINE/PURINE NUCLEOSIDE PHOSPHORYLASE"/>
    <property type="match status" value="1"/>
</dbReference>
<dbReference type="Gene3D" id="3.40.50.1580">
    <property type="entry name" value="Nucleoside phosphorylase domain"/>
    <property type="match status" value="1"/>
</dbReference>
<sequence>MSTQKELATEDYLSLINAAAETLKEKLQADPALNLALPRVLIICGSGLGGIADILQKEPQLEVEYGEIPGFQQSTVVGHAGKLIFGLIGEKNVPVVAMLGRLHFYEGYTFQQTTFPVRVCKKLGVSTVVVTNAAGGANPEYKPGDLMIINDHINFPGFAGHHPLRGPNLDEFGPRFQPLSDAYSYKLRHLFFTKAREIGVKRPIYEGTYMYAAGPTFESRAEVRMARILGADAVGMSTVPEVIVA</sequence>
<comment type="pathway">
    <text evidence="1">Purine metabolism; purine nucleoside salvage.</text>
</comment>
<evidence type="ECO:0000313" key="8">
    <source>
        <dbReference type="EMBL" id="RKP28801.1"/>
    </source>
</evidence>
<dbReference type="SUPFAM" id="SSF53167">
    <property type="entry name" value="Purine and uridine phosphorylases"/>
    <property type="match status" value="1"/>
</dbReference>
<comment type="similarity">
    <text evidence="2">Belongs to the PNP/MTAP phosphorylase family.</text>
</comment>
<evidence type="ECO:0000313" key="9">
    <source>
        <dbReference type="Proteomes" id="UP000268321"/>
    </source>
</evidence>
<evidence type="ECO:0000256" key="5">
    <source>
        <dbReference type="ARBA" id="ARBA00022679"/>
    </source>
</evidence>
<dbReference type="CDD" id="cd09009">
    <property type="entry name" value="PNP-EcPNPII_like"/>
    <property type="match status" value="1"/>
</dbReference>
<dbReference type="NCBIfam" id="NF006054">
    <property type="entry name" value="PRK08202.1"/>
    <property type="match status" value="1"/>
</dbReference>
<dbReference type="InterPro" id="IPR000845">
    <property type="entry name" value="Nucleoside_phosphorylase_d"/>
</dbReference>
<gene>
    <name evidence="8" type="ORF">METBISCDRAFT_20153</name>
</gene>
<dbReference type="EC" id="2.4.2.1" evidence="3"/>
<evidence type="ECO:0000256" key="1">
    <source>
        <dbReference type="ARBA" id="ARBA00005058"/>
    </source>
</evidence>
<evidence type="ECO:0000256" key="3">
    <source>
        <dbReference type="ARBA" id="ARBA00011886"/>
    </source>
</evidence>
<evidence type="ECO:0000256" key="2">
    <source>
        <dbReference type="ARBA" id="ARBA00006751"/>
    </source>
</evidence>
<keyword evidence="5" id="KW-0808">Transferase</keyword>
<organism evidence="8 9">
    <name type="scientific">Metschnikowia bicuspidata</name>
    <dbReference type="NCBI Taxonomy" id="27322"/>
    <lineage>
        <taxon>Eukaryota</taxon>
        <taxon>Fungi</taxon>
        <taxon>Dikarya</taxon>
        <taxon>Ascomycota</taxon>
        <taxon>Saccharomycotina</taxon>
        <taxon>Pichiomycetes</taxon>
        <taxon>Metschnikowiaceae</taxon>
        <taxon>Metschnikowia</taxon>
    </lineage>
</organism>
<keyword evidence="9" id="KW-1185">Reference proteome</keyword>
<accession>A0A4P9Z9W4</accession>
<dbReference type="GO" id="GO:0004731">
    <property type="term" value="F:purine-nucleoside phosphorylase activity"/>
    <property type="evidence" value="ECO:0007669"/>
    <property type="project" value="UniProtKB-EC"/>
</dbReference>
<keyword evidence="4" id="KW-0328">Glycosyltransferase</keyword>
<feature type="non-terminal residue" evidence="8">
    <location>
        <position position="245"/>
    </location>
</feature>
<dbReference type="OrthoDB" id="10261782at2759"/>
<dbReference type="UniPathway" id="UPA00606"/>
<dbReference type="NCBIfam" id="TIGR01697">
    <property type="entry name" value="PNPH-PUNA-XAPA"/>
    <property type="match status" value="1"/>
</dbReference>
<dbReference type="AlphaFoldDB" id="A0A4P9Z9W4"/>
<dbReference type="PANTHER" id="PTHR11904:SF9">
    <property type="entry name" value="PURINE NUCLEOSIDE PHOSPHORYLASE-RELATED"/>
    <property type="match status" value="1"/>
</dbReference>
<proteinExistence type="inferred from homology"/>
<dbReference type="EMBL" id="ML004578">
    <property type="protein sequence ID" value="RKP28801.1"/>
    <property type="molecule type" value="Genomic_DNA"/>
</dbReference>
<dbReference type="Proteomes" id="UP000268321">
    <property type="component" value="Unassembled WGS sequence"/>
</dbReference>
<evidence type="ECO:0000256" key="4">
    <source>
        <dbReference type="ARBA" id="ARBA00022676"/>
    </source>
</evidence>
<evidence type="ECO:0000256" key="6">
    <source>
        <dbReference type="ARBA" id="ARBA00031036"/>
    </source>
</evidence>
<reference evidence="9" key="1">
    <citation type="journal article" date="2018" name="Nat. Microbiol.">
        <title>Leveraging single-cell genomics to expand the fungal tree of life.</title>
        <authorList>
            <person name="Ahrendt S.R."/>
            <person name="Quandt C.A."/>
            <person name="Ciobanu D."/>
            <person name="Clum A."/>
            <person name="Salamov A."/>
            <person name="Andreopoulos B."/>
            <person name="Cheng J.F."/>
            <person name="Woyke T."/>
            <person name="Pelin A."/>
            <person name="Henrissat B."/>
            <person name="Reynolds N.K."/>
            <person name="Benny G.L."/>
            <person name="Smith M.E."/>
            <person name="James T.Y."/>
            <person name="Grigoriev I.V."/>
        </authorList>
    </citation>
    <scope>NUCLEOTIDE SEQUENCE [LARGE SCALE GENOMIC DNA]</scope>
    <source>
        <strain evidence="9">Baker2002</strain>
    </source>
</reference>
<dbReference type="Pfam" id="PF01048">
    <property type="entry name" value="PNP_UDP_1"/>
    <property type="match status" value="1"/>
</dbReference>